<dbReference type="InterPro" id="IPR050654">
    <property type="entry name" value="AChE-related_enzymes"/>
</dbReference>
<proteinExistence type="inferred from homology"/>
<dbReference type="PANTHER" id="PTHR43918:SF4">
    <property type="entry name" value="CARBOXYLIC ESTER HYDROLASE"/>
    <property type="match status" value="1"/>
</dbReference>
<evidence type="ECO:0000256" key="3">
    <source>
        <dbReference type="RuleBase" id="RU361235"/>
    </source>
</evidence>
<protein>
    <recommendedName>
        <fullName evidence="3">Carboxylic ester hydrolase</fullName>
        <ecNumber evidence="3">3.1.1.-</ecNumber>
    </recommendedName>
</protein>
<dbReference type="Pfam" id="PF00135">
    <property type="entry name" value="COesterase"/>
    <property type="match status" value="2"/>
</dbReference>
<keyword evidence="2 3" id="KW-0378">Hydrolase</keyword>
<feature type="signal peptide" evidence="3">
    <location>
        <begin position="1"/>
        <end position="22"/>
    </location>
</feature>
<dbReference type="InterPro" id="IPR029058">
    <property type="entry name" value="AB_hydrolase_fold"/>
</dbReference>
<evidence type="ECO:0000256" key="2">
    <source>
        <dbReference type="ARBA" id="ARBA00022801"/>
    </source>
</evidence>
<feature type="chain" id="PRO_5044517671" description="Carboxylic ester hydrolase" evidence="3">
    <location>
        <begin position="23"/>
        <end position="520"/>
    </location>
</feature>
<reference evidence="8" key="2">
    <citation type="submission" date="2020-04" db="EMBL/GenBank/DDBJ databases">
        <authorList>
            <consortium name="NCBI Genome Project"/>
        </authorList>
    </citation>
    <scope>NUCLEOTIDE SEQUENCE</scope>
    <source>
        <strain evidence="8">CBS 781.70</strain>
    </source>
</reference>
<dbReference type="EMBL" id="ML975151">
    <property type="protein sequence ID" value="KAF1815958.1"/>
    <property type="molecule type" value="Genomic_DNA"/>
</dbReference>
<organism evidence="6">
    <name type="scientific">Eremomyces bilateralis CBS 781.70</name>
    <dbReference type="NCBI Taxonomy" id="1392243"/>
    <lineage>
        <taxon>Eukaryota</taxon>
        <taxon>Fungi</taxon>
        <taxon>Dikarya</taxon>
        <taxon>Ascomycota</taxon>
        <taxon>Pezizomycotina</taxon>
        <taxon>Dothideomycetes</taxon>
        <taxon>Dothideomycetes incertae sedis</taxon>
        <taxon>Eremomycetales</taxon>
        <taxon>Eremomycetaceae</taxon>
        <taxon>Eremomyces</taxon>
    </lineage>
</organism>
<evidence type="ECO:0000313" key="6">
    <source>
        <dbReference type="EMBL" id="KAF1815958.1"/>
    </source>
</evidence>
<evidence type="ECO:0000313" key="7">
    <source>
        <dbReference type="Proteomes" id="UP000504638"/>
    </source>
</evidence>
<dbReference type="OrthoDB" id="408631at2759"/>
<dbReference type="Gene3D" id="3.40.50.1820">
    <property type="entry name" value="alpha/beta hydrolase"/>
    <property type="match status" value="2"/>
</dbReference>
<dbReference type="GO" id="GO:0052689">
    <property type="term" value="F:carboxylic ester hydrolase activity"/>
    <property type="evidence" value="ECO:0007669"/>
    <property type="project" value="TreeGrafter"/>
</dbReference>
<dbReference type="Proteomes" id="UP000504638">
    <property type="component" value="Unplaced"/>
</dbReference>
<evidence type="ECO:0000256" key="1">
    <source>
        <dbReference type="ARBA" id="ARBA00005964"/>
    </source>
</evidence>
<comment type="similarity">
    <text evidence="1 3">Belongs to the type-B carboxylesterase/lipase family.</text>
</comment>
<dbReference type="SUPFAM" id="SSF53474">
    <property type="entry name" value="alpha/beta-Hydrolases"/>
    <property type="match status" value="1"/>
</dbReference>
<reference evidence="8" key="3">
    <citation type="submission" date="2025-04" db="UniProtKB">
        <authorList>
            <consortium name="RefSeq"/>
        </authorList>
    </citation>
    <scope>IDENTIFICATION</scope>
    <source>
        <strain evidence="8">CBS 781.70</strain>
    </source>
</reference>
<evidence type="ECO:0000259" key="5">
    <source>
        <dbReference type="Pfam" id="PF00135"/>
    </source>
</evidence>
<keyword evidence="3" id="KW-0732">Signal</keyword>
<sequence>MLFLPQISLALSVFLHLQPAIAGGPRCIPETVRTSSGRIIGHASSWQPEVSEYLGIPYAKKPKRFEAAKPIKGYRHRIIKADKSCPANLATVNASDTSGAGKLLQVLSQVNETSSEDCLHLNVWTKPQAGEKKKAVMIWIHGGGFNTGSGASPVYNGARLANDQDVVVVSMNYRLNIFGFPSAPDLAAQNLGLRDQRLAVEWARDNVKAFGGDPDRMILFGESAGAASVDLYSYAYKEDPIVTGFIAQSGVASNRGVTIDTVRDAWYEASAKIGCGGASVGNKTVACMQRKTTQQILDATRPNGTVPALGSTPFTPVADGDIVFSDYEARRNRGDFIQAPVLIGNNDNEGGIFIVIANAAGSPVNVNATLAIVNQQFTCGSKAAVNGRVNAGVPAWRYRYYGEYDNQDIGVKGAWHGSELAMVFGTAELTSKEPNSPEQDRLMKSMMSAWASFAKNPSGGLTALGWPAYKDDEPTLVRLGNENAAEPNFGPNAEHDGICGNSTATRRSVRSEKRLERFLF</sequence>
<dbReference type="PROSITE" id="PS00122">
    <property type="entry name" value="CARBOXYLESTERASE_B_1"/>
    <property type="match status" value="1"/>
</dbReference>
<evidence type="ECO:0000256" key="4">
    <source>
        <dbReference type="SAM" id="MobiDB-lite"/>
    </source>
</evidence>
<name>A0A6G1GCZ7_9PEZI</name>
<dbReference type="PANTHER" id="PTHR43918">
    <property type="entry name" value="ACETYLCHOLINESTERASE"/>
    <property type="match status" value="1"/>
</dbReference>
<dbReference type="EC" id="3.1.1.-" evidence="3"/>
<dbReference type="AlphaFoldDB" id="A0A6G1GCZ7"/>
<dbReference type="InterPro" id="IPR002018">
    <property type="entry name" value="CarbesteraseB"/>
</dbReference>
<evidence type="ECO:0000313" key="8">
    <source>
        <dbReference type="RefSeq" id="XP_033537589.1"/>
    </source>
</evidence>
<dbReference type="InterPro" id="IPR019826">
    <property type="entry name" value="Carboxylesterase_B_AS"/>
</dbReference>
<feature type="domain" description="Carboxylesterase type B" evidence="5">
    <location>
        <begin position="30"/>
        <end position="358"/>
    </location>
</feature>
<feature type="domain" description="Carboxylesterase type B" evidence="5">
    <location>
        <begin position="374"/>
        <end position="484"/>
    </location>
</feature>
<dbReference type="GeneID" id="54417961"/>
<keyword evidence="7" id="KW-1185">Reference proteome</keyword>
<feature type="region of interest" description="Disordered" evidence="4">
    <location>
        <begin position="484"/>
        <end position="505"/>
    </location>
</feature>
<reference evidence="6 8" key="1">
    <citation type="submission" date="2020-01" db="EMBL/GenBank/DDBJ databases">
        <authorList>
            <consortium name="DOE Joint Genome Institute"/>
            <person name="Haridas S."/>
            <person name="Albert R."/>
            <person name="Binder M."/>
            <person name="Bloem J."/>
            <person name="Labutti K."/>
            <person name="Salamov A."/>
            <person name="Andreopoulos B."/>
            <person name="Baker S.E."/>
            <person name="Barry K."/>
            <person name="Bills G."/>
            <person name="Bluhm B.H."/>
            <person name="Cannon C."/>
            <person name="Castanera R."/>
            <person name="Culley D.E."/>
            <person name="Daum C."/>
            <person name="Ezra D."/>
            <person name="Gonzalez J.B."/>
            <person name="Henrissat B."/>
            <person name="Kuo A."/>
            <person name="Liang C."/>
            <person name="Lipzen A."/>
            <person name="Lutzoni F."/>
            <person name="Magnuson J."/>
            <person name="Mondo S."/>
            <person name="Nolan M."/>
            <person name="Ohm R."/>
            <person name="Pangilinan J."/>
            <person name="Park H.-J."/>
            <person name="Ramirez L."/>
            <person name="Alfaro M."/>
            <person name="Sun H."/>
            <person name="Tritt A."/>
            <person name="Yoshinaga Y."/>
            <person name="Zwiers L.-H."/>
            <person name="Turgeon B.G."/>
            <person name="Goodwin S.B."/>
            <person name="Spatafora J.W."/>
            <person name="Crous P.W."/>
            <person name="Grigoriev I.V."/>
        </authorList>
    </citation>
    <scope>NUCLEOTIDE SEQUENCE</scope>
    <source>
        <strain evidence="6 8">CBS 781.70</strain>
    </source>
</reference>
<dbReference type="RefSeq" id="XP_033537589.1">
    <property type="nucleotide sequence ID" value="XM_033677391.1"/>
</dbReference>
<gene>
    <name evidence="6 8" type="ORF">P152DRAFT_430441</name>
</gene>
<accession>A0A6G1GCZ7</accession>